<organism evidence="13 14">
    <name type="scientific">Raoultella terrigena</name>
    <name type="common">Klebsiella terrigena</name>
    <dbReference type="NCBI Taxonomy" id="577"/>
    <lineage>
        <taxon>Bacteria</taxon>
        <taxon>Pseudomonadati</taxon>
        <taxon>Pseudomonadota</taxon>
        <taxon>Gammaproteobacteria</taxon>
        <taxon>Enterobacterales</taxon>
        <taxon>Enterobacteriaceae</taxon>
        <taxon>Klebsiella/Raoultella group</taxon>
        <taxon>Raoultella</taxon>
    </lineage>
</organism>
<dbReference type="InterPro" id="IPR039426">
    <property type="entry name" value="TonB-dep_rcpt-like"/>
</dbReference>
<accession>A0A3P8M5Z9</accession>
<proteinExistence type="inferred from homology"/>
<evidence type="ECO:0000256" key="2">
    <source>
        <dbReference type="ARBA" id="ARBA00022448"/>
    </source>
</evidence>
<dbReference type="KEGG" id="rtg:NCTC13098_06753"/>
<evidence type="ECO:0000256" key="1">
    <source>
        <dbReference type="ARBA" id="ARBA00004571"/>
    </source>
</evidence>
<evidence type="ECO:0000256" key="7">
    <source>
        <dbReference type="ARBA" id="ARBA00023237"/>
    </source>
</evidence>
<feature type="domain" description="TonB-dependent receptor plug" evidence="12">
    <location>
        <begin position="58"/>
        <end position="153"/>
    </location>
</feature>
<evidence type="ECO:0000313" key="14">
    <source>
        <dbReference type="Proteomes" id="UP000274346"/>
    </source>
</evidence>
<evidence type="ECO:0000256" key="10">
    <source>
        <dbReference type="SAM" id="SignalP"/>
    </source>
</evidence>
<evidence type="ECO:0000259" key="11">
    <source>
        <dbReference type="Pfam" id="PF00593"/>
    </source>
</evidence>
<evidence type="ECO:0000256" key="6">
    <source>
        <dbReference type="ARBA" id="ARBA00023136"/>
    </source>
</evidence>
<dbReference type="InterPro" id="IPR036942">
    <property type="entry name" value="Beta-barrel_TonB_sf"/>
</dbReference>
<evidence type="ECO:0000313" key="13">
    <source>
        <dbReference type="EMBL" id="VDR30313.1"/>
    </source>
</evidence>
<dbReference type="CDD" id="cd01347">
    <property type="entry name" value="ligand_gated_channel"/>
    <property type="match status" value="1"/>
</dbReference>
<evidence type="ECO:0000256" key="3">
    <source>
        <dbReference type="ARBA" id="ARBA00022452"/>
    </source>
</evidence>
<comment type="similarity">
    <text evidence="8 9">Belongs to the TonB-dependent receptor family.</text>
</comment>
<name>A0A3P8M5Z9_RAOTE</name>
<comment type="subcellular location">
    <subcellularLocation>
        <location evidence="1 8">Cell outer membrane</location>
        <topology evidence="1 8">Multi-pass membrane protein</topology>
    </subcellularLocation>
</comment>
<evidence type="ECO:0000256" key="4">
    <source>
        <dbReference type="ARBA" id="ARBA00022692"/>
    </source>
</evidence>
<dbReference type="Pfam" id="PF00593">
    <property type="entry name" value="TonB_dep_Rec_b-barrel"/>
    <property type="match status" value="1"/>
</dbReference>
<keyword evidence="7 8" id="KW-0998">Cell outer membrane</keyword>
<dbReference type="EMBL" id="LR131271">
    <property type="protein sequence ID" value="VDR30313.1"/>
    <property type="molecule type" value="Genomic_DNA"/>
</dbReference>
<keyword evidence="10" id="KW-0732">Signal</keyword>
<sequence>MKIKPSLLALAVAVNVSPLTYAADETLVVTGGASDDAALADSALLSSGSASRLGLSDKQTPRHTETLSAKTIQAQGKRTLTEVVESAPGMSGTSSPTLSNSVSLRGFSSLSWLLNGVAVPGSTIQIADPVHYGNVDILYGTGSVLNGLSSAGGSVNLTSRKATFGRQPVEADYSWSSYNSHRAHIGAGGTLVEGMAAGRVDVSASSTGTQVEKERSRPERVSAQLLLTPTANTQITFDIDRSLTDMRNPYFGTPVINGKVDRDLRHVNYNNLQDAHIRSQATSFQSTQSWYATPDLTFENQFYYYKGFREWQNVERYYPAQKAGYVTRDSYGDLAHDDKLTGNRSMVTWDRPIASFANRVTAGVDFSKREFQYYSNGFPGGEDVLLTHPVAGDFRSGTGGKMRSPVRHITQNQYALLLEDNLNITDAVALLSQARYTNLDTHWHYQQDNQTIDRSYSFVSVGVGPSWAINDSWTLYANYATGKEPGSDIFFISPEQTSLPLTDVRQYEAGVKGTFARGAIKLAVYDLQKKNLYQQSATQAEVWNAVGKQTSRGIELSGALKPLDNVTLTGNVAYTHARFDDFKQGTQDLSGNRPRYIPEWTANLAGRYMPTDRLGLGAQLHYVGSSYNDDANTNKMGDYTTLDLNADYAVLKDVIVGTRVRNLTDRFYTWQRTYAGQEMIAPGRTYEAYINMRF</sequence>
<dbReference type="InterPro" id="IPR000531">
    <property type="entry name" value="Beta-barrel_TonB"/>
</dbReference>
<dbReference type="InterPro" id="IPR037066">
    <property type="entry name" value="Plug_dom_sf"/>
</dbReference>
<keyword evidence="3 8" id="KW-1134">Transmembrane beta strand</keyword>
<evidence type="ECO:0000256" key="9">
    <source>
        <dbReference type="RuleBase" id="RU003357"/>
    </source>
</evidence>
<reference evidence="13 14" key="1">
    <citation type="submission" date="2018-12" db="EMBL/GenBank/DDBJ databases">
        <authorList>
            <consortium name="Pathogen Informatics"/>
        </authorList>
    </citation>
    <scope>NUCLEOTIDE SEQUENCE [LARGE SCALE GENOMIC DNA]</scope>
    <source>
        <strain evidence="13 14">NCTC13098</strain>
    </source>
</reference>
<evidence type="ECO:0000256" key="5">
    <source>
        <dbReference type="ARBA" id="ARBA00023077"/>
    </source>
</evidence>
<evidence type="ECO:0000259" key="12">
    <source>
        <dbReference type="Pfam" id="PF07715"/>
    </source>
</evidence>
<dbReference type="PANTHER" id="PTHR32552:SF84">
    <property type="entry name" value="TONB-DEPENDENT RECEPTOR-RELATED"/>
    <property type="match status" value="1"/>
</dbReference>
<dbReference type="Pfam" id="PF07715">
    <property type="entry name" value="Plug"/>
    <property type="match status" value="1"/>
</dbReference>
<feature type="chain" id="PRO_5018318967" evidence="10">
    <location>
        <begin position="23"/>
        <end position="694"/>
    </location>
</feature>
<evidence type="ECO:0000256" key="8">
    <source>
        <dbReference type="PROSITE-ProRule" id="PRU01360"/>
    </source>
</evidence>
<feature type="domain" description="TonB-dependent receptor-like beta-barrel" evidence="11">
    <location>
        <begin position="245"/>
        <end position="663"/>
    </location>
</feature>
<keyword evidence="5 9" id="KW-0798">TonB box</keyword>
<dbReference type="PANTHER" id="PTHR32552">
    <property type="entry name" value="FERRICHROME IRON RECEPTOR-RELATED"/>
    <property type="match status" value="1"/>
</dbReference>
<dbReference type="Proteomes" id="UP000274346">
    <property type="component" value="Chromosome"/>
</dbReference>
<keyword evidence="2 8" id="KW-0813">Transport</keyword>
<dbReference type="GO" id="GO:0015344">
    <property type="term" value="F:siderophore uptake transmembrane transporter activity"/>
    <property type="evidence" value="ECO:0007669"/>
    <property type="project" value="TreeGrafter"/>
</dbReference>
<dbReference type="InterPro" id="IPR012910">
    <property type="entry name" value="Plug_dom"/>
</dbReference>
<dbReference type="AlphaFoldDB" id="A0A3P8M5Z9"/>
<protein>
    <submittedName>
        <fullName evidence="13">Ferric hydroxamate uptake</fullName>
    </submittedName>
</protein>
<feature type="signal peptide" evidence="10">
    <location>
        <begin position="1"/>
        <end position="22"/>
    </location>
</feature>
<dbReference type="GO" id="GO:0009279">
    <property type="term" value="C:cell outer membrane"/>
    <property type="evidence" value="ECO:0007669"/>
    <property type="project" value="UniProtKB-SubCell"/>
</dbReference>
<keyword evidence="4 8" id="KW-0812">Transmembrane</keyword>
<dbReference type="SUPFAM" id="SSF56935">
    <property type="entry name" value="Porins"/>
    <property type="match status" value="1"/>
</dbReference>
<keyword evidence="6 8" id="KW-0472">Membrane</keyword>
<dbReference type="PROSITE" id="PS52016">
    <property type="entry name" value="TONB_DEPENDENT_REC_3"/>
    <property type="match status" value="1"/>
</dbReference>
<gene>
    <name evidence="13" type="primary">fhuA_7</name>
    <name evidence="13" type="ORF">NCTC13098_06753</name>
</gene>
<dbReference type="Gene3D" id="2.170.130.10">
    <property type="entry name" value="TonB-dependent receptor, plug domain"/>
    <property type="match status" value="1"/>
</dbReference>
<dbReference type="Gene3D" id="2.40.170.20">
    <property type="entry name" value="TonB-dependent receptor, beta-barrel domain"/>
    <property type="match status" value="1"/>
</dbReference>